<dbReference type="Proteomes" id="UP000822862">
    <property type="component" value="Chromosome"/>
</dbReference>
<dbReference type="Pfam" id="PF01520">
    <property type="entry name" value="Amidase_3"/>
    <property type="match status" value="1"/>
</dbReference>
<name>A0ABX8Z465_9BACT</name>
<evidence type="ECO:0000259" key="5">
    <source>
        <dbReference type="Pfam" id="PF01520"/>
    </source>
</evidence>
<dbReference type="InterPro" id="IPR002508">
    <property type="entry name" value="MurNAc-LAA_cat"/>
</dbReference>
<accession>A0ABX8Z465</accession>
<feature type="signal peptide" evidence="4">
    <location>
        <begin position="1"/>
        <end position="21"/>
    </location>
</feature>
<organism evidence="6 7">
    <name type="scientific">Candidatus Rhabdochlamydia porcellionis</name>
    <dbReference type="NCBI Taxonomy" id="225148"/>
    <lineage>
        <taxon>Bacteria</taxon>
        <taxon>Pseudomonadati</taxon>
        <taxon>Chlamydiota</taxon>
        <taxon>Chlamydiia</taxon>
        <taxon>Parachlamydiales</taxon>
        <taxon>Candidatus Rhabdochlamydiaceae</taxon>
        <taxon>Candidatus Rhabdochlamydia</taxon>
    </lineage>
</organism>
<dbReference type="SUPFAM" id="SSF53187">
    <property type="entry name" value="Zn-dependent exopeptidases"/>
    <property type="match status" value="1"/>
</dbReference>
<feature type="chain" id="PRO_5045698843" description="N-acetylmuramoyl-L-alanine amidase" evidence="4">
    <location>
        <begin position="22"/>
        <end position="379"/>
    </location>
</feature>
<dbReference type="PANTHER" id="PTHR30404:SF0">
    <property type="entry name" value="N-ACETYLMURAMOYL-L-ALANINE AMIDASE AMIC"/>
    <property type="match status" value="1"/>
</dbReference>
<feature type="domain" description="MurNAc-LAA" evidence="5">
    <location>
        <begin position="99"/>
        <end position="344"/>
    </location>
</feature>
<evidence type="ECO:0000256" key="2">
    <source>
        <dbReference type="ARBA" id="ARBA00011901"/>
    </source>
</evidence>
<reference evidence="6 7" key="1">
    <citation type="submission" date="2020-01" db="EMBL/GenBank/DDBJ databases">
        <authorList>
            <person name="Sixt B."/>
            <person name="Schulz F."/>
            <person name="Kostanjsek R."/>
            <person name="Koestlbacher S."/>
            <person name="Collingro A."/>
            <person name="Toenshoff E."/>
            <person name="Horn M."/>
        </authorList>
    </citation>
    <scope>NUCLEOTIDE SEQUENCE [LARGE SCALE GENOMIC DNA]</scope>
    <source>
        <strain evidence="6 7">15C</strain>
    </source>
</reference>
<dbReference type="Gene3D" id="3.40.630.40">
    <property type="entry name" value="Zn-dependent exopeptidases"/>
    <property type="match status" value="1"/>
</dbReference>
<comment type="catalytic activity">
    <reaction evidence="1">
        <text>Hydrolyzes the link between N-acetylmuramoyl residues and L-amino acid residues in certain cell-wall glycopeptides.</text>
        <dbReference type="EC" id="3.5.1.28"/>
    </reaction>
</comment>
<protein>
    <recommendedName>
        <fullName evidence="2">N-acetylmuramoyl-L-alanine amidase</fullName>
        <ecNumber evidence="2">3.5.1.28</ecNumber>
    </recommendedName>
</protein>
<dbReference type="EMBL" id="CP075585">
    <property type="protein sequence ID" value="QZA59103.1"/>
    <property type="molecule type" value="Genomic_DNA"/>
</dbReference>
<dbReference type="RefSeq" id="WP_194844801.1">
    <property type="nucleotide sequence ID" value="NZ_CP075585.1"/>
</dbReference>
<dbReference type="EC" id="3.5.1.28" evidence="2"/>
<dbReference type="InterPro" id="IPR050695">
    <property type="entry name" value="N-acetylmuramoyl_amidase_3"/>
</dbReference>
<keyword evidence="4" id="KW-0732">Signal</keyword>
<keyword evidence="3" id="KW-0378">Hydrolase</keyword>
<evidence type="ECO:0000256" key="3">
    <source>
        <dbReference type="ARBA" id="ARBA00022801"/>
    </source>
</evidence>
<reference evidence="6 7" key="2">
    <citation type="submission" date="2021-05" db="EMBL/GenBank/DDBJ databases">
        <title>Ecology and evolution of chlamydial symbionts of arthropods.</title>
        <authorList>
            <person name="Halter T."/>
            <person name="Sixt B.S."/>
            <person name="Toenshoff E.R."/>
            <person name="Koestlbacher S."/>
            <person name="Schulz F."/>
            <person name="Kostanjsek R."/>
            <person name="Collingro A."/>
            <person name="Hendrickx F."/>
            <person name="Horn M."/>
        </authorList>
    </citation>
    <scope>NUCLEOTIDE SEQUENCE [LARGE SCALE GENOMIC DNA]</scope>
    <source>
        <strain evidence="6 7">15C</strain>
    </source>
</reference>
<evidence type="ECO:0000313" key="7">
    <source>
        <dbReference type="Proteomes" id="UP000822862"/>
    </source>
</evidence>
<proteinExistence type="predicted"/>
<evidence type="ECO:0000256" key="4">
    <source>
        <dbReference type="SAM" id="SignalP"/>
    </source>
</evidence>
<gene>
    <name evidence="6" type="ORF">RHAB15C_0000987</name>
</gene>
<sequence length="379" mass="43673">MNKVILYLTALLFPCFTYSFSFQDFDSYQGKVSKQEIKNKLKYLIKTKEAQNYFLLNDDTFTIYASLEKKQKNQEEYRLVLGLSDVLQTLKKRLNNCKIAIDPGHFGSEYSHLEQRFVEISSQKELIAFNEGDLTFLTALYLKELLEKEGAEVFLTRARKAEGALSQNFFQFLQTHPDLWLTQKTLTQLFRSIYNGVDLYARAEKINAFKPDLTVIIHYNAHDSKGEKHTSTTDKNFNMVFIPGSFGDGELKEKKARYEFLRLLVTSDFSLSRQFSKIVLKKFNEHLQIPTVTPSDGAHYLETASIEVEKGVYARNLALTRLVHGPLCYGESLVQNNLEEALRLSRLDTEIQGYPCSSRLKEVALAYFQAIQEFLCSEI</sequence>
<dbReference type="PANTHER" id="PTHR30404">
    <property type="entry name" value="N-ACETYLMURAMOYL-L-ALANINE AMIDASE"/>
    <property type="match status" value="1"/>
</dbReference>
<evidence type="ECO:0000313" key="6">
    <source>
        <dbReference type="EMBL" id="QZA59103.1"/>
    </source>
</evidence>
<evidence type="ECO:0000256" key="1">
    <source>
        <dbReference type="ARBA" id="ARBA00001561"/>
    </source>
</evidence>
<keyword evidence="7" id="KW-1185">Reference proteome</keyword>